<feature type="transmembrane region" description="Helical" evidence="1">
    <location>
        <begin position="12"/>
        <end position="35"/>
    </location>
</feature>
<name>A0A9P4NT19_9PEZI</name>
<keyword evidence="1" id="KW-0812">Transmembrane</keyword>
<proteinExistence type="predicted"/>
<keyword evidence="1" id="KW-1133">Transmembrane helix</keyword>
<keyword evidence="3" id="KW-1185">Reference proteome</keyword>
<protein>
    <recommendedName>
        <fullName evidence="4">Methyltransferase domain-containing protein</fullName>
    </recommendedName>
</protein>
<gene>
    <name evidence="2" type="ORF">EJ08DRAFT_200485</name>
</gene>
<dbReference type="Proteomes" id="UP000800235">
    <property type="component" value="Unassembled WGS sequence"/>
</dbReference>
<comment type="caution">
    <text evidence="2">The sequence shown here is derived from an EMBL/GenBank/DDBJ whole genome shotgun (WGS) entry which is preliminary data.</text>
</comment>
<keyword evidence="1" id="KW-0472">Membrane</keyword>
<dbReference type="Gene3D" id="3.40.50.150">
    <property type="entry name" value="Vaccinia Virus protein VP39"/>
    <property type="match status" value="1"/>
</dbReference>
<evidence type="ECO:0000313" key="3">
    <source>
        <dbReference type="Proteomes" id="UP000800235"/>
    </source>
</evidence>
<evidence type="ECO:0000313" key="2">
    <source>
        <dbReference type="EMBL" id="KAF2431145.1"/>
    </source>
</evidence>
<dbReference type="InterPro" id="IPR029063">
    <property type="entry name" value="SAM-dependent_MTases_sf"/>
</dbReference>
<reference evidence="2" key="1">
    <citation type="journal article" date="2020" name="Stud. Mycol.">
        <title>101 Dothideomycetes genomes: a test case for predicting lifestyles and emergence of pathogens.</title>
        <authorList>
            <person name="Haridas S."/>
            <person name="Albert R."/>
            <person name="Binder M."/>
            <person name="Bloem J."/>
            <person name="Labutti K."/>
            <person name="Salamov A."/>
            <person name="Andreopoulos B."/>
            <person name="Baker S."/>
            <person name="Barry K."/>
            <person name="Bills G."/>
            <person name="Bluhm B."/>
            <person name="Cannon C."/>
            <person name="Castanera R."/>
            <person name="Culley D."/>
            <person name="Daum C."/>
            <person name="Ezra D."/>
            <person name="Gonzalez J."/>
            <person name="Henrissat B."/>
            <person name="Kuo A."/>
            <person name="Liang C."/>
            <person name="Lipzen A."/>
            <person name="Lutzoni F."/>
            <person name="Magnuson J."/>
            <person name="Mondo S."/>
            <person name="Nolan M."/>
            <person name="Ohm R."/>
            <person name="Pangilinan J."/>
            <person name="Park H.-J."/>
            <person name="Ramirez L."/>
            <person name="Alfaro M."/>
            <person name="Sun H."/>
            <person name="Tritt A."/>
            <person name="Yoshinaga Y."/>
            <person name="Zwiers L.-H."/>
            <person name="Turgeon B."/>
            <person name="Goodwin S."/>
            <person name="Spatafora J."/>
            <person name="Crous P."/>
            <person name="Grigoriev I."/>
        </authorList>
    </citation>
    <scope>NUCLEOTIDE SEQUENCE</scope>
    <source>
        <strain evidence="2">CBS 130266</strain>
    </source>
</reference>
<dbReference type="AlphaFoldDB" id="A0A9P4NT19"/>
<organism evidence="2 3">
    <name type="scientific">Tothia fuscella</name>
    <dbReference type="NCBI Taxonomy" id="1048955"/>
    <lineage>
        <taxon>Eukaryota</taxon>
        <taxon>Fungi</taxon>
        <taxon>Dikarya</taxon>
        <taxon>Ascomycota</taxon>
        <taxon>Pezizomycotina</taxon>
        <taxon>Dothideomycetes</taxon>
        <taxon>Pleosporomycetidae</taxon>
        <taxon>Venturiales</taxon>
        <taxon>Cylindrosympodiaceae</taxon>
        <taxon>Tothia</taxon>
    </lineage>
</organism>
<accession>A0A9P4NT19</accession>
<evidence type="ECO:0000256" key="1">
    <source>
        <dbReference type="SAM" id="Phobius"/>
    </source>
</evidence>
<sequence>MPLEYSKNRILYLAFLIASQTLLSAIVLKYIYYFISPSPPDASLKFCLAYCAPPSLCFWCLEIIRFQKSVGSQESKGNASAVYNLDHARLNVVLPPEKMWMNMGYWIGTNDFQSACKELLKEVLEAAGFLTPVGHVKPLRAAKRTTILDLGFGCGDQSLYIISKLMRTPLELSLMDEAMARRSINRGVDAYVGITLDPTQFTFAQERLKVKGKLSHPLVHIFCADAGRTRTWPAELIKRVKALSMPSPTAKEGEDDVDCWVLALDTLYHFKPSRNPIFQYAHQELDASIMAYDIILSDNQSLLTRFVLHILGLFMGVPLFNFMTEREYRAKLVSAGYEDERIEIRDISEHVFAPLTKFLVRREKVLKKFGWGLGKLKAAKWLFGWWARSKVVKGVIVIARK</sequence>
<dbReference type="SUPFAM" id="SSF53335">
    <property type="entry name" value="S-adenosyl-L-methionine-dependent methyltransferases"/>
    <property type="match status" value="1"/>
</dbReference>
<dbReference type="EMBL" id="MU007034">
    <property type="protein sequence ID" value="KAF2431145.1"/>
    <property type="molecule type" value="Genomic_DNA"/>
</dbReference>
<evidence type="ECO:0008006" key="4">
    <source>
        <dbReference type="Google" id="ProtNLM"/>
    </source>
</evidence>
<dbReference type="OrthoDB" id="61390at2759"/>